<dbReference type="Pfam" id="PF17921">
    <property type="entry name" value="Integrase_H2C2"/>
    <property type="match status" value="1"/>
</dbReference>
<feature type="non-terminal residue" evidence="3">
    <location>
        <position position="1"/>
    </location>
</feature>
<gene>
    <name evidence="3" type="ORF">KK1_016338</name>
</gene>
<dbReference type="GO" id="GO:0015074">
    <property type="term" value="P:DNA integration"/>
    <property type="evidence" value="ECO:0007669"/>
    <property type="project" value="InterPro"/>
</dbReference>
<dbReference type="InterPro" id="IPR021109">
    <property type="entry name" value="Peptidase_aspartic_dom_sf"/>
</dbReference>
<dbReference type="SUPFAM" id="SSF53098">
    <property type="entry name" value="Ribonuclease H-like"/>
    <property type="match status" value="1"/>
</dbReference>
<dbReference type="AlphaFoldDB" id="A0A151T465"/>
<dbReference type="Pfam" id="PF24626">
    <property type="entry name" value="SH3_Tf2-1"/>
    <property type="match status" value="1"/>
</dbReference>
<evidence type="ECO:0000259" key="2">
    <source>
        <dbReference type="PROSITE" id="PS50994"/>
    </source>
</evidence>
<dbReference type="PANTHER" id="PTHR35046:SF26">
    <property type="entry name" value="RNA-DIRECTED DNA POLYMERASE"/>
    <property type="match status" value="1"/>
</dbReference>
<dbReference type="Gene3D" id="1.10.340.70">
    <property type="match status" value="1"/>
</dbReference>
<accession>A0A151T465</accession>
<sequence length="681" mass="76964">YYLKFMALANRSGGLSPEALLKCFIGGLNKDIRRDVVALCPGFVIRAVALTKLYEEKYVPDNGHKNTSYNHRYSTVYSNTSGNTSNRSIVKKNLPPLLPTPALPPSKNNVVKKITPAEMQLRREKGLCYFCDDKFTFNHKCPNRQYLLLQMEEDVIDGNDVQNGGQHEGMSENIEVLQVDHHLSLNALKGGQGVGTIHFMASINGFPVKVLVDGGSSDNFLQPRVAKFLELLVEPAPLFRVMVGNGNYMTAEGMIRDLIVVFLLPVSGADLILGASWLKTIGPHIVDYEALQLKFLYQGQFTTLQGDTEKLPIQAHLHHIRRMEHVDSIAEIFSLQVVESDTSHETLLKLPETMAPEGHAGVTKTVAMIFAQFCWPKMQQDIRKFIRECSVCHQAKVEQALPTGLLQPLPIPQHIWEDISMDFVTNLPISHGYSNIMVVVDRLSKFSHFIPLRAGFSSKIVAEVFISSVVKVHGFPKTIVSDRDRVFISSFWKQLFKAQGTTLAMSSSYHPQSDGQTEVVNKTLEMYLRCFVFDNPKTWYTLLPWAQYWDPVTLQESLTARDVVLQQLKTNLTKAQNYMKLQADKKRREFHLEVGELALVKLQPYRQHSVALRKNKKSSMRFFGPFEVLQRIGSVAYKLKLPDTARIHPVFHISLLKKFHGSSPQQYFPLPLTTTDVGPVL</sequence>
<feature type="region of interest" description="Disordered" evidence="1">
    <location>
        <begin position="76"/>
        <end position="102"/>
    </location>
</feature>
<organism evidence="3 4">
    <name type="scientific">Cajanus cajan</name>
    <name type="common">Pigeon pea</name>
    <name type="synonym">Cajanus indicus</name>
    <dbReference type="NCBI Taxonomy" id="3821"/>
    <lineage>
        <taxon>Eukaryota</taxon>
        <taxon>Viridiplantae</taxon>
        <taxon>Streptophyta</taxon>
        <taxon>Embryophyta</taxon>
        <taxon>Tracheophyta</taxon>
        <taxon>Spermatophyta</taxon>
        <taxon>Magnoliopsida</taxon>
        <taxon>eudicotyledons</taxon>
        <taxon>Gunneridae</taxon>
        <taxon>Pentapetalae</taxon>
        <taxon>rosids</taxon>
        <taxon>fabids</taxon>
        <taxon>Fabales</taxon>
        <taxon>Fabaceae</taxon>
        <taxon>Papilionoideae</taxon>
        <taxon>50 kb inversion clade</taxon>
        <taxon>NPAAA clade</taxon>
        <taxon>indigoferoid/millettioid clade</taxon>
        <taxon>Phaseoleae</taxon>
        <taxon>Cajanus</taxon>
    </lineage>
</organism>
<keyword evidence="4" id="KW-1185">Reference proteome</keyword>
<proteinExistence type="predicted"/>
<dbReference type="InterPro" id="IPR036397">
    <property type="entry name" value="RNaseH_sf"/>
</dbReference>
<evidence type="ECO:0000313" key="3">
    <source>
        <dbReference type="EMBL" id="KYP61827.1"/>
    </source>
</evidence>
<dbReference type="GO" id="GO:0003676">
    <property type="term" value="F:nucleic acid binding"/>
    <property type="evidence" value="ECO:0007669"/>
    <property type="project" value="InterPro"/>
</dbReference>
<feature type="compositionally biased region" description="Polar residues" evidence="1">
    <location>
        <begin position="76"/>
        <end position="88"/>
    </location>
</feature>
<dbReference type="Gramene" id="C.cajan_15874.t">
    <property type="protein sequence ID" value="C.cajan_15874.t"/>
    <property type="gene ID" value="C.cajan_15874"/>
</dbReference>
<reference evidence="3 4" key="1">
    <citation type="journal article" date="2012" name="Nat. Biotechnol.">
        <title>Draft genome sequence of pigeonpea (Cajanus cajan), an orphan legume crop of resource-poor farmers.</title>
        <authorList>
            <person name="Varshney R.K."/>
            <person name="Chen W."/>
            <person name="Li Y."/>
            <person name="Bharti A.K."/>
            <person name="Saxena R.K."/>
            <person name="Schlueter J.A."/>
            <person name="Donoghue M.T."/>
            <person name="Azam S."/>
            <person name="Fan G."/>
            <person name="Whaley A.M."/>
            <person name="Farmer A.D."/>
            <person name="Sheridan J."/>
            <person name="Iwata A."/>
            <person name="Tuteja R."/>
            <person name="Penmetsa R.V."/>
            <person name="Wu W."/>
            <person name="Upadhyaya H.D."/>
            <person name="Yang S.P."/>
            <person name="Shah T."/>
            <person name="Saxena K.B."/>
            <person name="Michael T."/>
            <person name="McCombie W.R."/>
            <person name="Yang B."/>
            <person name="Zhang G."/>
            <person name="Yang H."/>
            <person name="Wang J."/>
            <person name="Spillane C."/>
            <person name="Cook D.R."/>
            <person name="May G.D."/>
            <person name="Xu X."/>
            <person name="Jackson S.A."/>
        </authorList>
    </citation>
    <scope>NUCLEOTIDE SEQUENCE [LARGE SCALE GENOMIC DNA]</scope>
    <source>
        <strain evidence="4">cv. Asha</strain>
    </source>
</reference>
<dbReference type="PROSITE" id="PS50994">
    <property type="entry name" value="INTEGRASE"/>
    <property type="match status" value="1"/>
</dbReference>
<dbReference type="Gene3D" id="3.30.420.10">
    <property type="entry name" value="Ribonuclease H-like superfamily/Ribonuclease H"/>
    <property type="match status" value="1"/>
</dbReference>
<dbReference type="InterPro" id="IPR001584">
    <property type="entry name" value="Integrase_cat-core"/>
</dbReference>
<evidence type="ECO:0000313" key="4">
    <source>
        <dbReference type="Proteomes" id="UP000075243"/>
    </source>
</evidence>
<name>A0A151T465_CAJCA</name>
<dbReference type="PANTHER" id="PTHR35046">
    <property type="entry name" value="ZINC KNUCKLE (CCHC-TYPE) FAMILY PROTEIN"/>
    <property type="match status" value="1"/>
</dbReference>
<dbReference type="Gene3D" id="2.40.70.10">
    <property type="entry name" value="Acid Proteases"/>
    <property type="match status" value="1"/>
</dbReference>
<dbReference type="InterPro" id="IPR041588">
    <property type="entry name" value="Integrase_H2C2"/>
</dbReference>
<dbReference type="InterPro" id="IPR056924">
    <property type="entry name" value="SH3_Tf2-1"/>
</dbReference>
<evidence type="ECO:0000256" key="1">
    <source>
        <dbReference type="SAM" id="MobiDB-lite"/>
    </source>
</evidence>
<protein>
    <submittedName>
        <fullName evidence="3">Transposon Ty3-G Gag-Pol polyprotein</fullName>
    </submittedName>
</protein>
<dbReference type="EMBL" id="CM003610">
    <property type="protein sequence ID" value="KYP61827.1"/>
    <property type="molecule type" value="Genomic_DNA"/>
</dbReference>
<feature type="domain" description="Integrase catalytic" evidence="2">
    <location>
        <begin position="406"/>
        <end position="529"/>
    </location>
</feature>
<dbReference type="CDD" id="cd00303">
    <property type="entry name" value="retropepsin_like"/>
    <property type="match status" value="1"/>
</dbReference>
<dbReference type="Proteomes" id="UP000075243">
    <property type="component" value="Chromosome 8"/>
</dbReference>
<dbReference type="InterPro" id="IPR012337">
    <property type="entry name" value="RNaseH-like_sf"/>
</dbReference>
<dbReference type="SUPFAM" id="SSF50630">
    <property type="entry name" value="Acid proteases"/>
    <property type="match status" value="1"/>
</dbReference>